<evidence type="ECO:0000313" key="1">
    <source>
        <dbReference type="EMBL" id="MBT1072909.1"/>
    </source>
</evidence>
<gene>
    <name evidence="1" type="ORF">KJB30_14020</name>
</gene>
<protein>
    <submittedName>
        <fullName evidence="1">Uncharacterized protein</fullName>
    </submittedName>
</protein>
<organism evidence="1 2">
    <name type="scientific">Pelotalea chapellei</name>
    <dbReference type="NCBI Taxonomy" id="44671"/>
    <lineage>
        <taxon>Bacteria</taxon>
        <taxon>Pseudomonadati</taxon>
        <taxon>Thermodesulfobacteriota</taxon>
        <taxon>Desulfuromonadia</taxon>
        <taxon>Geobacterales</taxon>
        <taxon>Geobacteraceae</taxon>
        <taxon>Pelotalea</taxon>
    </lineage>
</organism>
<dbReference type="Proteomes" id="UP000784128">
    <property type="component" value="Unassembled WGS sequence"/>
</dbReference>
<dbReference type="Gene3D" id="3.20.80.10">
    <property type="entry name" value="Regulatory factor, effector binding domain"/>
    <property type="match status" value="1"/>
</dbReference>
<dbReference type="EMBL" id="JAHDYS010000014">
    <property type="protein sequence ID" value="MBT1072909.1"/>
    <property type="molecule type" value="Genomic_DNA"/>
</dbReference>
<evidence type="ECO:0000313" key="2">
    <source>
        <dbReference type="Proteomes" id="UP000784128"/>
    </source>
</evidence>
<comment type="caution">
    <text evidence="1">The sequence shown here is derived from an EMBL/GenBank/DDBJ whole genome shotgun (WGS) entry which is preliminary data.</text>
</comment>
<dbReference type="InterPro" id="IPR011256">
    <property type="entry name" value="Reg_factor_effector_dom_sf"/>
</dbReference>
<keyword evidence="2" id="KW-1185">Reference proteome</keyword>
<accession>A0ABS5UB62</accession>
<name>A0ABS5UB62_9BACT</name>
<sequence>MSKTDLKKDLKHLYSASVKDHEIYLSDPRRTAPEKLKTIIRQPVS</sequence>
<reference evidence="1 2" key="1">
    <citation type="submission" date="2021-05" db="EMBL/GenBank/DDBJ databases">
        <title>The draft genome of Geobacter chapellei DSM 13688.</title>
        <authorList>
            <person name="Xu Z."/>
            <person name="Masuda Y."/>
            <person name="Itoh H."/>
            <person name="Senoo K."/>
        </authorList>
    </citation>
    <scope>NUCLEOTIDE SEQUENCE [LARGE SCALE GENOMIC DNA]</scope>
    <source>
        <strain evidence="1 2">DSM 13688</strain>
    </source>
</reference>
<proteinExistence type="predicted"/>